<organism evidence="2 3">
    <name type="scientific">Camellia sinensis</name>
    <name type="common">Tea plant</name>
    <name type="synonym">Thea sinensis</name>
    <dbReference type="NCBI Taxonomy" id="4442"/>
    <lineage>
        <taxon>Eukaryota</taxon>
        <taxon>Viridiplantae</taxon>
        <taxon>Streptophyta</taxon>
        <taxon>Embryophyta</taxon>
        <taxon>Tracheophyta</taxon>
        <taxon>Spermatophyta</taxon>
        <taxon>Magnoliopsida</taxon>
        <taxon>eudicotyledons</taxon>
        <taxon>Gunneridae</taxon>
        <taxon>Pentapetalae</taxon>
        <taxon>asterids</taxon>
        <taxon>Ericales</taxon>
        <taxon>Theaceae</taxon>
        <taxon>Camellia</taxon>
    </lineage>
</organism>
<feature type="compositionally biased region" description="Basic residues" evidence="1">
    <location>
        <begin position="103"/>
        <end position="116"/>
    </location>
</feature>
<feature type="region of interest" description="Disordered" evidence="1">
    <location>
        <begin position="86"/>
        <end position="116"/>
    </location>
</feature>
<protein>
    <submittedName>
        <fullName evidence="2">Uncharacterized protein</fullName>
    </submittedName>
</protein>
<name>A0A7J7FV59_CAMSI</name>
<evidence type="ECO:0000313" key="2">
    <source>
        <dbReference type="EMBL" id="KAF5932225.1"/>
    </source>
</evidence>
<dbReference type="EMBL" id="JACBKZ010000014">
    <property type="protein sequence ID" value="KAF5932225.1"/>
    <property type="molecule type" value="Genomic_DNA"/>
</dbReference>
<evidence type="ECO:0000313" key="3">
    <source>
        <dbReference type="Proteomes" id="UP000593564"/>
    </source>
</evidence>
<keyword evidence="3" id="KW-1185">Reference proteome</keyword>
<comment type="caution">
    <text evidence="2">The sequence shown here is derived from an EMBL/GenBank/DDBJ whole genome shotgun (WGS) entry which is preliminary data.</text>
</comment>
<reference evidence="2 3" key="2">
    <citation type="submission" date="2020-07" db="EMBL/GenBank/DDBJ databases">
        <title>Genome assembly of wild tea tree DASZ reveals pedigree and selection history of tea varieties.</title>
        <authorList>
            <person name="Zhang W."/>
        </authorList>
    </citation>
    <scope>NUCLEOTIDE SEQUENCE [LARGE SCALE GENOMIC DNA]</scope>
    <source>
        <strain evidence="3">cv. G240</strain>
        <tissue evidence="2">Leaf</tissue>
    </source>
</reference>
<sequence length="116" mass="13222">MSDSSKSQRWIIPQVNEDRQECQIPEGRKEEIIAEGQPSSYPQHYGQIQPPLDGLLLRQQITAILLDSDDFRISKPLDMDKATLLPLRGSLGRKPGRATQGKVRARKKKKKKKCKE</sequence>
<accession>A0A7J7FV59</accession>
<proteinExistence type="predicted"/>
<reference evidence="3" key="1">
    <citation type="journal article" date="2020" name="Nat. Commun.">
        <title>Genome assembly of wild tea tree DASZ reveals pedigree and selection history of tea varieties.</title>
        <authorList>
            <person name="Zhang W."/>
            <person name="Zhang Y."/>
            <person name="Qiu H."/>
            <person name="Guo Y."/>
            <person name="Wan H."/>
            <person name="Zhang X."/>
            <person name="Scossa F."/>
            <person name="Alseekh S."/>
            <person name="Zhang Q."/>
            <person name="Wang P."/>
            <person name="Xu L."/>
            <person name="Schmidt M.H."/>
            <person name="Jia X."/>
            <person name="Li D."/>
            <person name="Zhu A."/>
            <person name="Guo F."/>
            <person name="Chen W."/>
            <person name="Ni D."/>
            <person name="Usadel B."/>
            <person name="Fernie A.R."/>
            <person name="Wen W."/>
        </authorList>
    </citation>
    <scope>NUCLEOTIDE SEQUENCE [LARGE SCALE GENOMIC DNA]</scope>
    <source>
        <strain evidence="3">cv. G240</strain>
    </source>
</reference>
<gene>
    <name evidence="2" type="ORF">HYC85_028396</name>
</gene>
<dbReference type="Proteomes" id="UP000593564">
    <property type="component" value="Unassembled WGS sequence"/>
</dbReference>
<dbReference type="AlphaFoldDB" id="A0A7J7FV59"/>
<evidence type="ECO:0000256" key="1">
    <source>
        <dbReference type="SAM" id="MobiDB-lite"/>
    </source>
</evidence>